<dbReference type="SUPFAM" id="SSF53335">
    <property type="entry name" value="S-adenosyl-L-methionine-dependent methyltransferases"/>
    <property type="match status" value="1"/>
</dbReference>
<dbReference type="InterPro" id="IPR029063">
    <property type="entry name" value="SAM-dependent_MTases_sf"/>
</dbReference>
<dbReference type="Pfam" id="PF08241">
    <property type="entry name" value="Methyltransf_11"/>
    <property type="match status" value="1"/>
</dbReference>
<dbReference type="PANTHER" id="PTHR43591">
    <property type="entry name" value="METHYLTRANSFERASE"/>
    <property type="match status" value="1"/>
</dbReference>
<keyword evidence="4" id="KW-1185">Reference proteome</keyword>
<dbReference type="GO" id="GO:0032259">
    <property type="term" value="P:methylation"/>
    <property type="evidence" value="ECO:0007669"/>
    <property type="project" value="UniProtKB-KW"/>
</dbReference>
<protein>
    <submittedName>
        <fullName evidence="3">Putative S-adenosylmethionine-dependent methyltransferase/MSMEI_2290</fullName>
    </submittedName>
</protein>
<proteinExistence type="predicted"/>
<sequence>MSNEDFPADPDTVVPLPMTGERTAPDTDQENYWFRRHEIVYLAWRERCRGRDVIEAGAGEGYGAGMLAPYTQSLHGVDYDLLACQHATSKYRVGAPCPLTFTQADLGALPFADECADVIVNSQVIEHLPDQEEFVAECFRVLRPGGVLVVATPNRITFTPAGQPINPFHIRELHARELADLLVGPGFELVETLGVYHGPHLRHLDDKWGGLIRAQLQPYLENRPWSAELRADVDSVTATDFEFRTCPPAEVRDGALDDPTSLDDSLDLVFVGRKLR</sequence>
<dbReference type="EMBL" id="LR584267">
    <property type="protein sequence ID" value="VHN99888.1"/>
    <property type="molecule type" value="Genomic_DNA"/>
</dbReference>
<name>A0A5E3ZWG6_9ACTN</name>
<evidence type="ECO:0000313" key="3">
    <source>
        <dbReference type="EMBL" id="VHN99888.1"/>
    </source>
</evidence>
<accession>A0A5E3ZWG6</accession>
<reference evidence="3 4" key="1">
    <citation type="submission" date="2019-04" db="EMBL/GenBank/DDBJ databases">
        <authorList>
            <person name="Seth-Smith MB H."/>
            <person name="Seth-Smith H."/>
        </authorList>
    </citation>
    <scope>NUCLEOTIDE SEQUENCE [LARGE SCALE GENOMIC DNA]</scope>
    <source>
        <strain evidence="3">USB-603019</strain>
    </source>
</reference>
<dbReference type="AlphaFoldDB" id="A0A5E3ZWG6"/>
<evidence type="ECO:0000259" key="2">
    <source>
        <dbReference type="Pfam" id="PF08241"/>
    </source>
</evidence>
<organism evidence="3 4">
    <name type="scientific">Lawsonella clevelandensis</name>
    <dbReference type="NCBI Taxonomy" id="1528099"/>
    <lineage>
        <taxon>Bacteria</taxon>
        <taxon>Bacillati</taxon>
        <taxon>Actinomycetota</taxon>
        <taxon>Actinomycetes</taxon>
        <taxon>Mycobacteriales</taxon>
        <taxon>Lawsonellaceae</taxon>
        <taxon>Lawsonella</taxon>
    </lineage>
</organism>
<dbReference type="Gene3D" id="3.40.50.150">
    <property type="entry name" value="Vaccinia Virus protein VP39"/>
    <property type="match status" value="1"/>
</dbReference>
<evidence type="ECO:0000313" key="4">
    <source>
        <dbReference type="Proteomes" id="UP000324288"/>
    </source>
</evidence>
<feature type="region of interest" description="Disordered" evidence="1">
    <location>
        <begin position="1"/>
        <end position="26"/>
    </location>
</feature>
<dbReference type="InterPro" id="IPR013216">
    <property type="entry name" value="Methyltransf_11"/>
</dbReference>
<dbReference type="GO" id="GO:0008757">
    <property type="term" value="F:S-adenosylmethionine-dependent methyltransferase activity"/>
    <property type="evidence" value="ECO:0007669"/>
    <property type="project" value="InterPro"/>
</dbReference>
<gene>
    <name evidence="3" type="ORF">LC603019_00302</name>
</gene>
<dbReference type="PANTHER" id="PTHR43591:SF110">
    <property type="entry name" value="RHODANESE DOMAIN-CONTAINING PROTEIN"/>
    <property type="match status" value="1"/>
</dbReference>
<feature type="domain" description="Methyltransferase type 11" evidence="2">
    <location>
        <begin position="55"/>
        <end position="150"/>
    </location>
</feature>
<keyword evidence="3" id="KW-0808">Transferase</keyword>
<dbReference type="RefSeq" id="WP_242002657.1">
    <property type="nucleotide sequence ID" value="NZ_LR584267.1"/>
</dbReference>
<keyword evidence="3" id="KW-0489">Methyltransferase</keyword>
<dbReference type="CDD" id="cd02440">
    <property type="entry name" value="AdoMet_MTases"/>
    <property type="match status" value="1"/>
</dbReference>
<dbReference type="Proteomes" id="UP000324288">
    <property type="component" value="Chromosome"/>
</dbReference>
<evidence type="ECO:0000256" key="1">
    <source>
        <dbReference type="SAM" id="MobiDB-lite"/>
    </source>
</evidence>